<keyword evidence="2" id="KW-0472">Membrane</keyword>
<accession>A0AAU9IEF5</accession>
<organism evidence="3 4">
    <name type="scientific">Blepharisma stoltei</name>
    <dbReference type="NCBI Taxonomy" id="1481888"/>
    <lineage>
        <taxon>Eukaryota</taxon>
        <taxon>Sar</taxon>
        <taxon>Alveolata</taxon>
        <taxon>Ciliophora</taxon>
        <taxon>Postciliodesmatophora</taxon>
        <taxon>Heterotrichea</taxon>
        <taxon>Heterotrichida</taxon>
        <taxon>Blepharismidae</taxon>
        <taxon>Blepharisma</taxon>
    </lineage>
</organism>
<proteinExistence type="predicted"/>
<name>A0AAU9IEF5_9CILI</name>
<comment type="caution">
    <text evidence="3">The sequence shown here is derived from an EMBL/GenBank/DDBJ whole genome shotgun (WGS) entry which is preliminary data.</text>
</comment>
<keyword evidence="4" id="KW-1185">Reference proteome</keyword>
<reference evidence="3" key="1">
    <citation type="submission" date="2021-09" db="EMBL/GenBank/DDBJ databases">
        <authorList>
            <consortium name="AG Swart"/>
            <person name="Singh M."/>
            <person name="Singh A."/>
            <person name="Seah K."/>
            <person name="Emmerich C."/>
        </authorList>
    </citation>
    <scope>NUCLEOTIDE SEQUENCE</scope>
    <source>
        <strain evidence="3">ATCC30299</strain>
    </source>
</reference>
<feature type="compositionally biased region" description="Low complexity" evidence="1">
    <location>
        <begin position="75"/>
        <end position="91"/>
    </location>
</feature>
<evidence type="ECO:0000256" key="2">
    <source>
        <dbReference type="SAM" id="Phobius"/>
    </source>
</evidence>
<protein>
    <submittedName>
        <fullName evidence="3">Uncharacterized protein</fullName>
    </submittedName>
</protein>
<dbReference type="EMBL" id="CAJZBQ010000009">
    <property type="protein sequence ID" value="CAG9312796.1"/>
    <property type="molecule type" value="Genomic_DNA"/>
</dbReference>
<dbReference type="CDD" id="cd22249">
    <property type="entry name" value="UDM1_RNF168_RNF169-like"/>
    <property type="match status" value="1"/>
</dbReference>
<sequence length="166" mass="18623">MSGDQLEEYRRRMQQRHTGSDINRDEEIARALQEEENERVRKQALADEEVARKLQSQYQVPEQSNVSSNPPVYGYQAYPAYQNPAANQPPVYQAPPPQPRQNPYYAPPPGYGRENQPLLPQNNESRTCLPNVNDKCLGVNTQVCVLTTAGLMTIGIIVALVIIAST</sequence>
<dbReference type="Proteomes" id="UP001162131">
    <property type="component" value="Unassembled WGS sequence"/>
</dbReference>
<evidence type="ECO:0000313" key="3">
    <source>
        <dbReference type="EMBL" id="CAG9312796.1"/>
    </source>
</evidence>
<feature type="transmembrane region" description="Helical" evidence="2">
    <location>
        <begin position="145"/>
        <end position="164"/>
    </location>
</feature>
<dbReference type="AlphaFoldDB" id="A0AAU9IEF5"/>
<evidence type="ECO:0000256" key="1">
    <source>
        <dbReference type="SAM" id="MobiDB-lite"/>
    </source>
</evidence>
<keyword evidence="2" id="KW-0812">Transmembrane</keyword>
<evidence type="ECO:0000313" key="4">
    <source>
        <dbReference type="Proteomes" id="UP001162131"/>
    </source>
</evidence>
<feature type="region of interest" description="Disordered" evidence="1">
    <location>
        <begin position="1"/>
        <end position="117"/>
    </location>
</feature>
<feature type="compositionally biased region" description="Pro residues" evidence="1">
    <location>
        <begin position="92"/>
        <end position="110"/>
    </location>
</feature>
<feature type="compositionally biased region" description="Basic and acidic residues" evidence="1">
    <location>
        <begin position="18"/>
        <end position="52"/>
    </location>
</feature>
<keyword evidence="2" id="KW-1133">Transmembrane helix</keyword>
<gene>
    <name evidence="3" type="ORF">BSTOLATCC_MIC7591</name>
</gene>
<feature type="compositionally biased region" description="Polar residues" evidence="1">
    <location>
        <begin position="54"/>
        <end position="70"/>
    </location>
</feature>